<keyword evidence="2" id="KW-1003">Cell membrane</keyword>
<evidence type="ECO:0000256" key="10">
    <source>
        <dbReference type="PIRSR" id="PIRSR000101-1"/>
    </source>
</evidence>
<feature type="binding site" evidence="10">
    <location>
        <position position="269"/>
    </location>
    <ligand>
        <name>FAD</name>
        <dbReference type="ChEBI" id="CHEBI:57692"/>
    </ligand>
</feature>
<evidence type="ECO:0000256" key="1">
    <source>
        <dbReference type="ARBA" id="ARBA00001974"/>
    </source>
</evidence>
<dbReference type="EC" id="1.1.5.12" evidence="9"/>
<dbReference type="GO" id="GO:0022904">
    <property type="term" value="P:respiratory electron transport chain"/>
    <property type="evidence" value="ECO:0007669"/>
    <property type="project" value="InterPro"/>
</dbReference>
<evidence type="ECO:0000313" key="13">
    <source>
        <dbReference type="Proteomes" id="UP000265916"/>
    </source>
</evidence>
<dbReference type="SUPFAM" id="SSF56176">
    <property type="entry name" value="FAD-binding/transporter-associated domain-like"/>
    <property type="match status" value="1"/>
</dbReference>
<sequence>MADLESLQQQYKKLIATFTQIVGEKYVLTDPAATQRYRKGFFFGNGDALAVVRPGSLVEYYKVVKTCVENDIIVLNQAQNTGVTGGSTPWGNDYDRPIVIINTLRIDGIQLIKTDTDEPQAVCLAGSTLYDLEQKLQDINREPHSVIGSSCIGASVVGGVCNNSGGTLVQRGPAYTELACYARVNEQGEFEFVNNLGIDLGNGTPEQQLAKLEASAYSKDDIKDPEGKLASSRDYKEKVVQVDADTPSRFNADPSRLKEASGSAGHLAVFAVRVDTFAKPKRTQLFFIGTNDPKDLNEIRRAALTAFPTLPMQGEYMSRSSFDDAVKYGKDIFFVLDRFGTKKLPKLYALKDLYDRTVGKYLPSSDTLMQFFADCLPNLLPPRITDFRDRFEHMLILTAADDLINPLNAWLEEYFKESKTGAYFSATPKEAKKALLLRFSVGGSLARSMHVLKNETAGMIALDVALRRNDDNWADPIPAHIAEKCTHINSCGHFLCHVFHLDYLVKKGEDVEKIKQELLDYFASRGAEYPAEHNVGHLYHAKPALEKHYRELDPTNQFNPGVGKLSKYKNWADTPSCGCGCHATTDK</sequence>
<evidence type="ECO:0000256" key="4">
    <source>
        <dbReference type="ARBA" id="ARBA00022630"/>
    </source>
</evidence>
<dbReference type="PIRSF" id="PIRSF000101">
    <property type="entry name" value="D-lactate_dh"/>
    <property type="match status" value="1"/>
</dbReference>
<keyword evidence="8" id="KW-0472">Membrane</keyword>
<dbReference type="OrthoDB" id="9772552at2"/>
<comment type="catalytic activity">
    <reaction evidence="9">
        <text>(R)-lactate + a quinone = a quinol + pyruvate</text>
        <dbReference type="Rhea" id="RHEA:51468"/>
        <dbReference type="ChEBI" id="CHEBI:15361"/>
        <dbReference type="ChEBI" id="CHEBI:16004"/>
        <dbReference type="ChEBI" id="CHEBI:24646"/>
        <dbReference type="ChEBI" id="CHEBI:132124"/>
        <dbReference type="EC" id="1.1.5.12"/>
    </reaction>
</comment>
<dbReference type="InterPro" id="IPR016169">
    <property type="entry name" value="FAD-bd_PCMH_sub2"/>
</dbReference>
<evidence type="ECO:0000256" key="8">
    <source>
        <dbReference type="ARBA" id="ARBA00023136"/>
    </source>
</evidence>
<keyword evidence="13" id="KW-1185">Reference proteome</keyword>
<dbReference type="PROSITE" id="PS51387">
    <property type="entry name" value="FAD_PCMH"/>
    <property type="match status" value="1"/>
</dbReference>
<feature type="binding site" evidence="10">
    <location>
        <position position="165"/>
    </location>
    <ligand>
        <name>FAD</name>
        <dbReference type="ChEBI" id="CHEBI:57692"/>
    </ligand>
</feature>
<dbReference type="Pfam" id="PF09330">
    <property type="entry name" value="Lact-deh-memb"/>
    <property type="match status" value="1"/>
</dbReference>
<evidence type="ECO:0000256" key="7">
    <source>
        <dbReference type="ARBA" id="ARBA00023002"/>
    </source>
</evidence>
<feature type="binding site" evidence="10">
    <location>
        <position position="155"/>
    </location>
    <ligand>
        <name>FAD</name>
        <dbReference type="ChEBI" id="CHEBI:57692"/>
    </ligand>
</feature>
<evidence type="ECO:0000256" key="5">
    <source>
        <dbReference type="ARBA" id="ARBA00022719"/>
    </source>
</evidence>
<keyword evidence="4 9" id="KW-0285">Flavoprotein</keyword>
<proteinExistence type="predicted"/>
<dbReference type="InterPro" id="IPR016166">
    <property type="entry name" value="FAD-bd_PCMH"/>
</dbReference>
<dbReference type="PANTHER" id="PTHR43716:SF1">
    <property type="entry name" value="D-2-HYDROXYGLUTARATE DEHYDROGENASE, MITOCHONDRIAL"/>
    <property type="match status" value="1"/>
</dbReference>
<dbReference type="Gene3D" id="3.30.70.610">
    <property type="entry name" value="D-lactate dehydrogenase, cap domain, subdomain 1"/>
    <property type="match status" value="2"/>
</dbReference>
<dbReference type="InterPro" id="IPR016172">
    <property type="entry name" value="D-lactate_DH_C-sub1"/>
</dbReference>
<dbReference type="InterPro" id="IPR016164">
    <property type="entry name" value="FAD-linked_Oxase-like_C"/>
</dbReference>
<dbReference type="InterPro" id="IPR016167">
    <property type="entry name" value="FAD-bd_PCMH_sub1"/>
</dbReference>
<keyword evidence="5 9" id="KW-0874">Quinone</keyword>
<feature type="binding site" evidence="10">
    <location>
        <position position="148"/>
    </location>
    <ligand>
        <name>FAD</name>
        <dbReference type="ChEBI" id="CHEBI:57692"/>
    </ligand>
</feature>
<dbReference type="GO" id="GO:0055085">
    <property type="term" value="P:transmembrane transport"/>
    <property type="evidence" value="ECO:0007669"/>
    <property type="project" value="InterPro"/>
</dbReference>
<name>A0A3A1YSZ4_9GAMM</name>
<dbReference type="Pfam" id="PF01565">
    <property type="entry name" value="FAD_binding_4"/>
    <property type="match status" value="1"/>
</dbReference>
<keyword evidence="7 9" id="KW-0560">Oxidoreductase</keyword>
<feature type="binding site" evidence="10">
    <location>
        <begin position="86"/>
        <end position="87"/>
    </location>
    <ligand>
        <name>FAD</name>
        <dbReference type="ChEBI" id="CHEBI:57692"/>
    </ligand>
</feature>
<dbReference type="InterPro" id="IPR016173">
    <property type="entry name" value="D-lactate_DH_C-sub2"/>
</dbReference>
<dbReference type="PANTHER" id="PTHR43716">
    <property type="entry name" value="D-2-HYDROXYGLUTARATE DEHYDROGENASE, MITOCHONDRIAL"/>
    <property type="match status" value="1"/>
</dbReference>
<evidence type="ECO:0000256" key="6">
    <source>
        <dbReference type="ARBA" id="ARBA00022827"/>
    </source>
</evidence>
<dbReference type="InterPro" id="IPR012256">
    <property type="entry name" value="D_lactate_DH"/>
</dbReference>
<dbReference type="AlphaFoldDB" id="A0A3A1YSZ4"/>
<dbReference type="Gene3D" id="3.30.465.10">
    <property type="match status" value="1"/>
</dbReference>
<gene>
    <name evidence="12" type="ORF">CKF58_00420</name>
</gene>
<comment type="caution">
    <text evidence="12">The sequence shown here is derived from an EMBL/GenBank/DDBJ whole genome shotgun (WGS) entry which is preliminary data.</text>
</comment>
<dbReference type="FunFam" id="3.30.43.10:FF:000005">
    <property type="entry name" value="Quinone-dependent D-lactate dehydrogenase"/>
    <property type="match status" value="1"/>
</dbReference>
<dbReference type="SUPFAM" id="SSF55103">
    <property type="entry name" value="FAD-linked oxidases, C-terminal domain"/>
    <property type="match status" value="1"/>
</dbReference>
<keyword evidence="6 9" id="KW-0274">FAD</keyword>
<evidence type="ECO:0000256" key="9">
    <source>
        <dbReference type="PIRNR" id="PIRNR000101"/>
    </source>
</evidence>
<dbReference type="InterPro" id="IPR006094">
    <property type="entry name" value="Oxid_FAD_bind_N"/>
</dbReference>
<dbReference type="GO" id="GO:0005886">
    <property type="term" value="C:plasma membrane"/>
    <property type="evidence" value="ECO:0007669"/>
    <property type="project" value="InterPro"/>
</dbReference>
<reference evidence="12 13" key="1">
    <citation type="submission" date="2017-08" db="EMBL/GenBank/DDBJ databases">
        <title>Reclassification of Bisgaard taxon 37 and 44.</title>
        <authorList>
            <person name="Christensen H."/>
        </authorList>
    </citation>
    <scope>NUCLEOTIDE SEQUENCE [LARGE SCALE GENOMIC DNA]</scope>
    <source>
        <strain evidence="12 13">111</strain>
    </source>
</reference>
<evidence type="ECO:0000313" key="12">
    <source>
        <dbReference type="EMBL" id="RIY40616.1"/>
    </source>
</evidence>
<protein>
    <recommendedName>
        <fullName evidence="9">D-lactate dehydrogenase</fullName>
        <ecNumber evidence="9">1.1.5.12</ecNumber>
    </recommendedName>
</protein>
<evidence type="ECO:0000256" key="3">
    <source>
        <dbReference type="ARBA" id="ARBA00022519"/>
    </source>
</evidence>
<keyword evidence="3" id="KW-0997">Cell inner membrane</keyword>
<dbReference type="RefSeq" id="WP_119530019.1">
    <property type="nucleotide sequence ID" value="NZ_JBHSSP010000021.1"/>
</dbReference>
<dbReference type="EMBL" id="NRJG01000005">
    <property type="protein sequence ID" value="RIY40616.1"/>
    <property type="molecule type" value="Genomic_DNA"/>
</dbReference>
<dbReference type="InterPro" id="IPR015409">
    <property type="entry name" value="Lactate_DH_C"/>
</dbReference>
<dbReference type="GO" id="GO:0071949">
    <property type="term" value="F:FAD binding"/>
    <property type="evidence" value="ECO:0007669"/>
    <property type="project" value="InterPro"/>
</dbReference>
<organism evidence="12 13">
    <name type="scientific">Psittacicella hinzii</name>
    <dbReference type="NCBI Taxonomy" id="2028575"/>
    <lineage>
        <taxon>Bacteria</taxon>
        <taxon>Pseudomonadati</taxon>
        <taxon>Pseudomonadota</taxon>
        <taxon>Gammaproteobacteria</taxon>
        <taxon>Pasteurellales</taxon>
        <taxon>Psittacicellaceae</taxon>
        <taxon>Psittacicella</taxon>
    </lineage>
</organism>
<accession>A0A3A1YSZ4</accession>
<dbReference type="NCBIfam" id="NF008387">
    <property type="entry name" value="PRK11183.1"/>
    <property type="match status" value="1"/>
</dbReference>
<dbReference type="GO" id="GO:0102029">
    <property type="term" value="F:D-lactate dehydrogenase (quinone) activity"/>
    <property type="evidence" value="ECO:0007669"/>
    <property type="project" value="UniProtKB-EC"/>
</dbReference>
<comment type="function">
    <text evidence="9">Catalyzes the oxidation of D-lactate to pyruvate.</text>
</comment>
<dbReference type="InterPro" id="IPR051264">
    <property type="entry name" value="FAD-oxidored/transferase_4"/>
</dbReference>
<feature type="domain" description="FAD-binding PCMH-type" evidence="11">
    <location>
        <begin position="44"/>
        <end position="249"/>
    </location>
</feature>
<evidence type="ECO:0000259" key="11">
    <source>
        <dbReference type="PROSITE" id="PS51387"/>
    </source>
</evidence>
<comment type="cofactor">
    <cofactor evidence="1 9 10">
        <name>FAD</name>
        <dbReference type="ChEBI" id="CHEBI:57692"/>
    </cofactor>
</comment>
<dbReference type="GO" id="GO:0048038">
    <property type="term" value="F:quinone binding"/>
    <property type="evidence" value="ECO:0007669"/>
    <property type="project" value="UniProtKB-KW"/>
</dbReference>
<dbReference type="Gene3D" id="3.30.1370.20">
    <property type="entry name" value="D-lactate dehydrogenase, cap domain, subdomain 2"/>
    <property type="match status" value="1"/>
</dbReference>
<dbReference type="GO" id="GO:0006089">
    <property type="term" value="P:lactate metabolic process"/>
    <property type="evidence" value="ECO:0007669"/>
    <property type="project" value="InterPro"/>
</dbReference>
<dbReference type="InterPro" id="IPR036318">
    <property type="entry name" value="FAD-bd_PCMH-like_sf"/>
</dbReference>
<dbReference type="Gene3D" id="3.30.43.10">
    <property type="entry name" value="Uridine Diphospho-n-acetylenolpyruvylglucosamine Reductase, domain 2"/>
    <property type="match status" value="1"/>
</dbReference>
<dbReference type="Proteomes" id="UP000265916">
    <property type="component" value="Unassembled WGS sequence"/>
</dbReference>
<feature type="binding site" evidence="10">
    <location>
        <begin position="78"/>
        <end position="82"/>
    </location>
    <ligand>
        <name>FAD</name>
        <dbReference type="ChEBI" id="CHEBI:57692"/>
    </ligand>
</feature>
<feature type="binding site" evidence="10">
    <location>
        <position position="264"/>
    </location>
    <ligand>
        <name>FAD</name>
        <dbReference type="ChEBI" id="CHEBI:57692"/>
    </ligand>
</feature>
<evidence type="ECO:0000256" key="2">
    <source>
        <dbReference type="ARBA" id="ARBA00022475"/>
    </source>
</evidence>